<keyword evidence="3" id="KW-1185">Reference proteome</keyword>
<sequence length="67" mass="7335">MSDHVENENGITSADDLPAVEKNVPSFLYLGATTTKQARATTTEQARLNKPELLPLNKPELPPPINH</sequence>
<proteinExistence type="predicted"/>
<gene>
    <name evidence="2" type="ORF">RFULGI_LOCUS1601</name>
</gene>
<accession>A0A9N8WE16</accession>
<dbReference type="AlphaFoldDB" id="A0A9N8WE16"/>
<evidence type="ECO:0000313" key="2">
    <source>
        <dbReference type="EMBL" id="CAG8482524.1"/>
    </source>
</evidence>
<evidence type="ECO:0000313" key="3">
    <source>
        <dbReference type="Proteomes" id="UP000789396"/>
    </source>
</evidence>
<dbReference type="Proteomes" id="UP000789396">
    <property type="component" value="Unassembled WGS sequence"/>
</dbReference>
<evidence type="ECO:0000256" key="1">
    <source>
        <dbReference type="SAM" id="MobiDB-lite"/>
    </source>
</evidence>
<feature type="compositionally biased region" description="Low complexity" evidence="1">
    <location>
        <begin position="37"/>
        <end position="59"/>
    </location>
</feature>
<name>A0A9N8WE16_9GLOM</name>
<feature type="region of interest" description="Disordered" evidence="1">
    <location>
        <begin position="37"/>
        <end position="67"/>
    </location>
</feature>
<protein>
    <submittedName>
        <fullName evidence="2">12069_t:CDS:1</fullName>
    </submittedName>
</protein>
<organism evidence="2 3">
    <name type="scientific">Racocetra fulgida</name>
    <dbReference type="NCBI Taxonomy" id="60492"/>
    <lineage>
        <taxon>Eukaryota</taxon>
        <taxon>Fungi</taxon>
        <taxon>Fungi incertae sedis</taxon>
        <taxon>Mucoromycota</taxon>
        <taxon>Glomeromycotina</taxon>
        <taxon>Glomeromycetes</taxon>
        <taxon>Diversisporales</taxon>
        <taxon>Gigasporaceae</taxon>
        <taxon>Racocetra</taxon>
    </lineage>
</organism>
<reference evidence="2" key="1">
    <citation type="submission" date="2021-06" db="EMBL/GenBank/DDBJ databases">
        <authorList>
            <person name="Kallberg Y."/>
            <person name="Tangrot J."/>
            <person name="Rosling A."/>
        </authorList>
    </citation>
    <scope>NUCLEOTIDE SEQUENCE</scope>
    <source>
        <strain evidence="2">IN212</strain>
    </source>
</reference>
<comment type="caution">
    <text evidence="2">The sequence shown here is derived from an EMBL/GenBank/DDBJ whole genome shotgun (WGS) entry which is preliminary data.</text>
</comment>
<dbReference type="EMBL" id="CAJVPZ010001028">
    <property type="protein sequence ID" value="CAG8482524.1"/>
    <property type="molecule type" value="Genomic_DNA"/>
</dbReference>